<reference evidence="2" key="2">
    <citation type="submission" date="2020-09" db="EMBL/GenBank/DDBJ databases">
        <authorList>
            <person name="Sun Q."/>
            <person name="Zhou Y."/>
        </authorList>
    </citation>
    <scope>NUCLEOTIDE SEQUENCE</scope>
    <source>
        <strain evidence="2">CGMCC 4.7403</strain>
    </source>
</reference>
<dbReference type="RefSeq" id="WP_189784827.1">
    <property type="nucleotide sequence ID" value="NZ_BNAT01000019.1"/>
</dbReference>
<comment type="caution">
    <text evidence="2">The sequence shown here is derived from an EMBL/GenBank/DDBJ whole genome shotgun (WGS) entry which is preliminary data.</text>
</comment>
<dbReference type="Proteomes" id="UP000603227">
    <property type="component" value="Unassembled WGS sequence"/>
</dbReference>
<keyword evidence="3" id="KW-1185">Reference proteome</keyword>
<evidence type="ECO:0000313" key="2">
    <source>
        <dbReference type="EMBL" id="GHE34144.1"/>
    </source>
</evidence>
<sequence length="181" mass="19730">MTTTHITHSRAESPETTESHRHSVRHAETPMISDLVVATLHLERLAKTAGPPDHEATAHTNGLTPEQHRSFVVDHAARIRDALDKITDPYEVPTDPSARRATAALHAVRTGDRETAQKIVADMPASERASLANHLDELRKLLGTVCDNCGDLAEIGTATTDPFSETCRFLCARCTAAHRTS</sequence>
<feature type="region of interest" description="Disordered" evidence="1">
    <location>
        <begin position="1"/>
        <end position="26"/>
    </location>
</feature>
<gene>
    <name evidence="2" type="ORF">GCM10017771_51560</name>
</gene>
<dbReference type="EMBL" id="BNAT01000019">
    <property type="protein sequence ID" value="GHE34144.1"/>
    <property type="molecule type" value="Genomic_DNA"/>
</dbReference>
<reference evidence="2" key="1">
    <citation type="journal article" date="2014" name="Int. J. Syst. Evol. Microbiol.">
        <title>Complete genome sequence of Corynebacterium casei LMG S-19264T (=DSM 44701T), isolated from a smear-ripened cheese.</title>
        <authorList>
            <consortium name="US DOE Joint Genome Institute (JGI-PGF)"/>
            <person name="Walter F."/>
            <person name="Albersmeier A."/>
            <person name="Kalinowski J."/>
            <person name="Ruckert C."/>
        </authorList>
    </citation>
    <scope>NUCLEOTIDE SEQUENCE</scope>
    <source>
        <strain evidence="2">CGMCC 4.7403</strain>
    </source>
</reference>
<feature type="compositionally biased region" description="Basic and acidic residues" evidence="1">
    <location>
        <begin position="9"/>
        <end position="26"/>
    </location>
</feature>
<organism evidence="2 3">
    <name type="scientific">Streptomyces capitiformicae</name>
    <dbReference type="NCBI Taxonomy" id="2014920"/>
    <lineage>
        <taxon>Bacteria</taxon>
        <taxon>Bacillati</taxon>
        <taxon>Actinomycetota</taxon>
        <taxon>Actinomycetes</taxon>
        <taxon>Kitasatosporales</taxon>
        <taxon>Streptomycetaceae</taxon>
        <taxon>Streptomyces</taxon>
    </lineage>
</organism>
<evidence type="ECO:0000256" key="1">
    <source>
        <dbReference type="SAM" id="MobiDB-lite"/>
    </source>
</evidence>
<accession>A0A918Z294</accession>
<name>A0A918Z294_9ACTN</name>
<protein>
    <submittedName>
        <fullName evidence="2">Uncharacterized protein</fullName>
    </submittedName>
</protein>
<dbReference type="AlphaFoldDB" id="A0A918Z294"/>
<proteinExistence type="predicted"/>
<evidence type="ECO:0000313" key="3">
    <source>
        <dbReference type="Proteomes" id="UP000603227"/>
    </source>
</evidence>